<evidence type="ECO:0000313" key="1">
    <source>
        <dbReference type="EMBL" id="VDO97866.1"/>
    </source>
</evidence>
<proteinExistence type="predicted"/>
<gene>
    <name evidence="1" type="ORF">SMRZ_LOCUS11933</name>
</gene>
<evidence type="ECO:0000313" key="2">
    <source>
        <dbReference type="Proteomes" id="UP000277204"/>
    </source>
</evidence>
<dbReference type="AlphaFoldDB" id="A0A3P7Z7X8"/>
<name>A0A3P7Z7X8_9TREM</name>
<dbReference type="Proteomes" id="UP000277204">
    <property type="component" value="Unassembled WGS sequence"/>
</dbReference>
<sequence length="59" mass="6816">MSGTRHCTSTSLIMKRHVTVQIGELYGNFFDTREFLRRLSILSGTHTTDCSAKWYMQDS</sequence>
<organism evidence="1 2">
    <name type="scientific">Schistosoma margrebowiei</name>
    <dbReference type="NCBI Taxonomy" id="48269"/>
    <lineage>
        <taxon>Eukaryota</taxon>
        <taxon>Metazoa</taxon>
        <taxon>Spiralia</taxon>
        <taxon>Lophotrochozoa</taxon>
        <taxon>Platyhelminthes</taxon>
        <taxon>Trematoda</taxon>
        <taxon>Digenea</taxon>
        <taxon>Strigeidida</taxon>
        <taxon>Schistosomatoidea</taxon>
        <taxon>Schistosomatidae</taxon>
        <taxon>Schistosoma</taxon>
    </lineage>
</organism>
<protein>
    <submittedName>
        <fullName evidence="1">Uncharacterized protein</fullName>
    </submittedName>
</protein>
<dbReference type="EMBL" id="UZAI01007072">
    <property type="protein sequence ID" value="VDO97866.1"/>
    <property type="molecule type" value="Genomic_DNA"/>
</dbReference>
<reference evidence="1 2" key="1">
    <citation type="submission" date="2018-11" db="EMBL/GenBank/DDBJ databases">
        <authorList>
            <consortium name="Pathogen Informatics"/>
        </authorList>
    </citation>
    <scope>NUCLEOTIDE SEQUENCE [LARGE SCALE GENOMIC DNA]</scope>
    <source>
        <strain evidence="1 2">Zambia</strain>
    </source>
</reference>
<accession>A0A3P7Z7X8</accession>
<keyword evidence="2" id="KW-1185">Reference proteome</keyword>